<dbReference type="RefSeq" id="WP_092775403.1">
    <property type="nucleotide sequence ID" value="NZ_FOGI01000002.1"/>
</dbReference>
<evidence type="ECO:0000256" key="1">
    <source>
        <dbReference type="SAM" id="SignalP"/>
    </source>
</evidence>
<evidence type="ECO:0000313" key="2">
    <source>
        <dbReference type="EMBL" id="SER30821.1"/>
    </source>
</evidence>
<dbReference type="Proteomes" id="UP000199051">
    <property type="component" value="Unassembled WGS sequence"/>
</dbReference>
<dbReference type="AlphaFoldDB" id="A0A1H9N4T1"/>
<proteinExistence type="predicted"/>
<keyword evidence="3" id="KW-1185">Reference proteome</keyword>
<reference evidence="3" key="1">
    <citation type="submission" date="2016-10" db="EMBL/GenBank/DDBJ databases">
        <authorList>
            <person name="Varghese N."/>
            <person name="Submissions S."/>
        </authorList>
    </citation>
    <scope>NUCLEOTIDE SEQUENCE [LARGE SCALE GENOMIC DNA]</scope>
    <source>
        <strain evidence="3">DSM 44260</strain>
    </source>
</reference>
<keyword evidence="1" id="KW-0732">Signal</keyword>
<accession>A0A1H9N4T1</accession>
<feature type="signal peptide" evidence="1">
    <location>
        <begin position="1"/>
        <end position="19"/>
    </location>
</feature>
<evidence type="ECO:0008006" key="4">
    <source>
        <dbReference type="Google" id="ProtNLM"/>
    </source>
</evidence>
<sequence length="231" mass="23608">MPRVRALALVAALPLAALAACSDRPNDLYTYYDDPTSASAVAGEVTARPPVSTSATPVETSRAQAPAELATNALMRQSDLVAEEVVADQAGTTPVTTLPDCGIDLGAGTAKQATWAYPSGARLRQVVVFSTGTAAAADVVAAARSELTCKTFKVAGTTFQLDKSLTLPGLPDTDDQVAWCATTQTKSSCTVVVAADRLVTAVTVEASTAARAKTAIARVAPKAAEVLTRGA</sequence>
<name>A0A1H9N4T1_9PSEU</name>
<gene>
    <name evidence="2" type="ORF">SAMN04487818_102505</name>
</gene>
<dbReference type="PROSITE" id="PS51257">
    <property type="entry name" value="PROKAR_LIPOPROTEIN"/>
    <property type="match status" value="1"/>
</dbReference>
<feature type="chain" id="PRO_5038751492" description="PknH-like extracellular domain-containing protein" evidence="1">
    <location>
        <begin position="20"/>
        <end position="231"/>
    </location>
</feature>
<dbReference type="EMBL" id="FOGI01000002">
    <property type="protein sequence ID" value="SER30821.1"/>
    <property type="molecule type" value="Genomic_DNA"/>
</dbReference>
<evidence type="ECO:0000313" key="3">
    <source>
        <dbReference type="Proteomes" id="UP000199051"/>
    </source>
</evidence>
<protein>
    <recommendedName>
        <fullName evidence="4">PknH-like extracellular domain-containing protein</fullName>
    </recommendedName>
</protein>
<organism evidence="2 3">
    <name type="scientific">Actinokineospora terrae</name>
    <dbReference type="NCBI Taxonomy" id="155974"/>
    <lineage>
        <taxon>Bacteria</taxon>
        <taxon>Bacillati</taxon>
        <taxon>Actinomycetota</taxon>
        <taxon>Actinomycetes</taxon>
        <taxon>Pseudonocardiales</taxon>
        <taxon>Pseudonocardiaceae</taxon>
        <taxon>Actinokineospora</taxon>
    </lineage>
</organism>